<organism evidence="1">
    <name type="scientific">Methylobacterium bullatum</name>
    <dbReference type="NCBI Taxonomy" id="570505"/>
    <lineage>
        <taxon>Bacteria</taxon>
        <taxon>Pseudomonadati</taxon>
        <taxon>Pseudomonadota</taxon>
        <taxon>Alphaproteobacteria</taxon>
        <taxon>Hyphomicrobiales</taxon>
        <taxon>Methylobacteriaceae</taxon>
        <taxon>Methylobacterium</taxon>
    </lineage>
</organism>
<reference evidence="1" key="1">
    <citation type="submission" date="2019-12" db="EMBL/GenBank/DDBJ databases">
        <authorList>
            <person name="Cremers G."/>
        </authorList>
    </citation>
    <scope>NUCLEOTIDE SEQUENCE</scope>
    <source>
        <strain evidence="1">Mbul2</strain>
    </source>
</reference>
<evidence type="ECO:0000313" key="1">
    <source>
        <dbReference type="EMBL" id="CAA2144484.1"/>
    </source>
</evidence>
<dbReference type="RefSeq" id="WP_339162751.1">
    <property type="nucleotide sequence ID" value="NZ_LR743511.1"/>
</dbReference>
<dbReference type="AlphaFoldDB" id="A0A679JY91"/>
<accession>A0A679JY91</accession>
<protein>
    <submittedName>
        <fullName evidence="1">Uncharacterized protein</fullName>
    </submittedName>
</protein>
<gene>
    <name evidence="1" type="ORF">MBLL_03608</name>
</gene>
<sequence>MWTIFKAIDRWRVWNNLLDYPVYLPPFRSSKIFISREQADANYKYFESVKAARVDLLIRYLSNRSVHLILKQSELLHLDRWVHRYGGHLLPDGGDVIYALSEYEPVWKAEYHGLNIIHDVAILVGDYIVSNNSDASWGLWYGDGDCQAEEMPGFYQPCIFGLKNYGYNRPLPILYIVYEHFESGRLRLKHGVTLPRSYDAVGNFAREIGVLATKDLHGSDFISQ</sequence>
<proteinExistence type="predicted"/>
<name>A0A679JY91_9HYPH</name>
<dbReference type="EMBL" id="LR743511">
    <property type="protein sequence ID" value="CAA2144484.1"/>
    <property type="molecule type" value="Genomic_DNA"/>
</dbReference>